<dbReference type="EMBL" id="RRYP01002491">
    <property type="protein sequence ID" value="TNV84715.1"/>
    <property type="molecule type" value="Genomic_DNA"/>
</dbReference>
<name>A0A8J8P2L2_HALGN</name>
<feature type="compositionally biased region" description="Low complexity" evidence="1">
    <location>
        <begin position="94"/>
        <end position="105"/>
    </location>
</feature>
<keyword evidence="3" id="KW-1185">Reference proteome</keyword>
<gene>
    <name evidence="2" type="ORF">FGO68_gene9185</name>
</gene>
<feature type="compositionally biased region" description="Polar residues" evidence="1">
    <location>
        <begin position="106"/>
        <end position="117"/>
    </location>
</feature>
<evidence type="ECO:0000313" key="2">
    <source>
        <dbReference type="EMBL" id="TNV84715.1"/>
    </source>
</evidence>
<feature type="compositionally biased region" description="Polar residues" evidence="1">
    <location>
        <begin position="15"/>
        <end position="31"/>
    </location>
</feature>
<proteinExistence type="predicted"/>
<sequence>MGVIGNIPGGISLPPIQSSSSNHQYNTGSKNTGHRMMNERRSSSTSSFIKEASVKKMFSLMPLGDIDKYDSSSTNVLTQQKTVMKAKPTGIATHQTTNNTATNATEVMSNFSNTRTGGKSGFRRDSSEQQAALKLGGGRGSKKNSKSPSHTEDTDDYYQ</sequence>
<dbReference type="AlphaFoldDB" id="A0A8J8P2L2"/>
<evidence type="ECO:0000256" key="1">
    <source>
        <dbReference type="SAM" id="MobiDB-lite"/>
    </source>
</evidence>
<organism evidence="2 3">
    <name type="scientific">Halteria grandinella</name>
    <dbReference type="NCBI Taxonomy" id="5974"/>
    <lineage>
        <taxon>Eukaryota</taxon>
        <taxon>Sar</taxon>
        <taxon>Alveolata</taxon>
        <taxon>Ciliophora</taxon>
        <taxon>Intramacronucleata</taxon>
        <taxon>Spirotrichea</taxon>
        <taxon>Stichotrichia</taxon>
        <taxon>Sporadotrichida</taxon>
        <taxon>Halteriidae</taxon>
        <taxon>Halteria</taxon>
    </lineage>
</organism>
<dbReference type="Proteomes" id="UP000785679">
    <property type="component" value="Unassembled WGS sequence"/>
</dbReference>
<feature type="region of interest" description="Disordered" evidence="1">
    <location>
        <begin position="1"/>
        <end position="48"/>
    </location>
</feature>
<protein>
    <submittedName>
        <fullName evidence="2">Uncharacterized protein</fullName>
    </submittedName>
</protein>
<reference evidence="2" key="1">
    <citation type="submission" date="2019-06" db="EMBL/GenBank/DDBJ databases">
        <authorList>
            <person name="Zheng W."/>
        </authorList>
    </citation>
    <scope>NUCLEOTIDE SEQUENCE</scope>
    <source>
        <strain evidence="2">QDHG01</strain>
    </source>
</reference>
<evidence type="ECO:0000313" key="3">
    <source>
        <dbReference type="Proteomes" id="UP000785679"/>
    </source>
</evidence>
<accession>A0A8J8P2L2</accession>
<comment type="caution">
    <text evidence="2">The sequence shown here is derived from an EMBL/GenBank/DDBJ whole genome shotgun (WGS) entry which is preliminary data.</text>
</comment>
<feature type="region of interest" description="Disordered" evidence="1">
    <location>
        <begin position="94"/>
        <end position="159"/>
    </location>
</feature>